<gene>
    <name evidence="1" type="ORF">LY90DRAFT_518806</name>
</gene>
<comment type="caution">
    <text evidence="1">The sequence shown here is derived from an EMBL/GenBank/DDBJ whole genome shotgun (WGS) entry which is preliminary data.</text>
</comment>
<dbReference type="EMBL" id="MCOG01000402">
    <property type="protein sequence ID" value="ORY09869.1"/>
    <property type="molecule type" value="Genomic_DNA"/>
</dbReference>
<evidence type="ECO:0000313" key="1">
    <source>
        <dbReference type="EMBL" id="ORY09869.1"/>
    </source>
</evidence>
<proteinExistence type="predicted"/>
<keyword evidence="2" id="KW-1185">Reference proteome</keyword>
<name>A0A1Y1ZI53_9FUNG</name>
<dbReference type="Proteomes" id="UP000193920">
    <property type="component" value="Unassembled WGS sequence"/>
</dbReference>
<evidence type="ECO:0000313" key="2">
    <source>
        <dbReference type="Proteomes" id="UP000193920"/>
    </source>
</evidence>
<dbReference type="AlphaFoldDB" id="A0A1Y1ZI53"/>
<accession>A0A1Y1ZI53</accession>
<protein>
    <submittedName>
        <fullName evidence="1">Uncharacterized protein</fullName>
    </submittedName>
</protein>
<sequence>MKILKYESLRNHLEKEFDTSISIVKYKTKDEIRKSSIPLGLKPITISNLPFVNLEYIIDIYCKIRCETYKNDQIFKIFEFFKIYIIVIYCKIRCETNKNDQIF</sequence>
<reference evidence="1 2" key="1">
    <citation type="submission" date="2016-08" db="EMBL/GenBank/DDBJ databases">
        <title>A Parts List for Fungal Cellulosomes Revealed by Comparative Genomics.</title>
        <authorList>
            <consortium name="DOE Joint Genome Institute"/>
            <person name="Haitjema C.H."/>
            <person name="Gilmore S.P."/>
            <person name="Henske J.K."/>
            <person name="Solomon K.V."/>
            <person name="De Groot R."/>
            <person name="Kuo A."/>
            <person name="Mondo S.J."/>
            <person name="Salamov A.A."/>
            <person name="Labutti K."/>
            <person name="Zhao Z."/>
            <person name="Chiniquy J."/>
            <person name="Barry K."/>
            <person name="Brewer H.M."/>
            <person name="Purvine S.O."/>
            <person name="Wright A.T."/>
            <person name="Boxma B."/>
            <person name="Van Alen T."/>
            <person name="Hackstein J.H."/>
            <person name="Baker S.E."/>
            <person name="Grigoriev I.V."/>
            <person name="O'Malley M.A."/>
        </authorList>
    </citation>
    <scope>NUCLEOTIDE SEQUENCE [LARGE SCALE GENOMIC DNA]</scope>
    <source>
        <strain evidence="1 2">G1</strain>
    </source>
</reference>
<organism evidence="1 2">
    <name type="scientific">Neocallimastix californiae</name>
    <dbReference type="NCBI Taxonomy" id="1754190"/>
    <lineage>
        <taxon>Eukaryota</taxon>
        <taxon>Fungi</taxon>
        <taxon>Fungi incertae sedis</taxon>
        <taxon>Chytridiomycota</taxon>
        <taxon>Chytridiomycota incertae sedis</taxon>
        <taxon>Neocallimastigomycetes</taxon>
        <taxon>Neocallimastigales</taxon>
        <taxon>Neocallimastigaceae</taxon>
        <taxon>Neocallimastix</taxon>
    </lineage>
</organism>